<dbReference type="FunFam" id="3.30.300.70:FF:000001">
    <property type="entry name" value="Ribosome maturation factor RimP"/>
    <property type="match status" value="1"/>
</dbReference>
<reference evidence="6 7" key="1">
    <citation type="submission" date="2016-10" db="EMBL/GenBank/DDBJ databases">
        <authorList>
            <person name="de Groot N.N."/>
        </authorList>
    </citation>
    <scope>NUCLEOTIDE SEQUENCE [LARGE SCALE GENOMIC DNA]</scope>
    <source>
        <strain evidence="6 7">HLD2</strain>
    </source>
</reference>
<dbReference type="Gene3D" id="3.30.300.70">
    <property type="entry name" value="RimP-like superfamily, N-terminal"/>
    <property type="match status" value="1"/>
</dbReference>
<dbReference type="InterPro" id="IPR035956">
    <property type="entry name" value="RimP_N_sf"/>
</dbReference>
<dbReference type="GO" id="GO:0000028">
    <property type="term" value="P:ribosomal small subunit assembly"/>
    <property type="evidence" value="ECO:0007669"/>
    <property type="project" value="TreeGrafter"/>
</dbReference>
<evidence type="ECO:0000313" key="7">
    <source>
        <dbReference type="Proteomes" id="UP000199648"/>
    </source>
</evidence>
<dbReference type="GO" id="GO:0005829">
    <property type="term" value="C:cytosol"/>
    <property type="evidence" value="ECO:0007669"/>
    <property type="project" value="TreeGrafter"/>
</dbReference>
<dbReference type="PANTHER" id="PTHR33867:SF1">
    <property type="entry name" value="RIBOSOME MATURATION FACTOR RIMP"/>
    <property type="match status" value="1"/>
</dbReference>
<dbReference type="SUPFAM" id="SSF75420">
    <property type="entry name" value="YhbC-like, N-terminal domain"/>
    <property type="match status" value="1"/>
</dbReference>
<comment type="subcellular location">
    <subcellularLocation>
        <location evidence="3">Cytoplasm</location>
    </subcellularLocation>
</comment>
<dbReference type="PANTHER" id="PTHR33867">
    <property type="entry name" value="RIBOSOME MATURATION FACTOR RIMP"/>
    <property type="match status" value="1"/>
</dbReference>
<comment type="similarity">
    <text evidence="3">Belongs to the RimP family.</text>
</comment>
<keyword evidence="2 3" id="KW-0690">Ribosome biogenesis</keyword>
<evidence type="ECO:0000256" key="2">
    <source>
        <dbReference type="ARBA" id="ARBA00022517"/>
    </source>
</evidence>
<comment type="function">
    <text evidence="3">Required for maturation of 30S ribosomal subunits.</text>
</comment>
<feature type="domain" description="Ribosome maturation factor RimP N-terminal" evidence="4">
    <location>
        <begin position="8"/>
        <end position="80"/>
    </location>
</feature>
<dbReference type="Pfam" id="PF02576">
    <property type="entry name" value="RimP_N"/>
    <property type="match status" value="1"/>
</dbReference>
<evidence type="ECO:0000259" key="5">
    <source>
        <dbReference type="Pfam" id="PF17384"/>
    </source>
</evidence>
<keyword evidence="1 3" id="KW-0963">Cytoplasm</keyword>
<protein>
    <recommendedName>
        <fullName evidence="3">Ribosome maturation factor RimP</fullName>
    </recommendedName>
</protein>
<dbReference type="InterPro" id="IPR036847">
    <property type="entry name" value="RimP_C_sf"/>
</dbReference>
<dbReference type="InterPro" id="IPR003728">
    <property type="entry name" value="Ribosome_maturation_RimP"/>
</dbReference>
<dbReference type="GO" id="GO:0006412">
    <property type="term" value="P:translation"/>
    <property type="evidence" value="ECO:0007669"/>
    <property type="project" value="TreeGrafter"/>
</dbReference>
<dbReference type="InterPro" id="IPR028998">
    <property type="entry name" value="RimP_C"/>
</dbReference>
<dbReference type="EMBL" id="FMWD01000001">
    <property type="protein sequence ID" value="SCZ49420.1"/>
    <property type="molecule type" value="Genomic_DNA"/>
</dbReference>
<keyword evidence="7" id="KW-1185">Reference proteome</keyword>
<dbReference type="NCBIfam" id="NF000927">
    <property type="entry name" value="PRK00092.1-1"/>
    <property type="match status" value="1"/>
</dbReference>
<dbReference type="Proteomes" id="UP000199648">
    <property type="component" value="Unassembled WGS sequence"/>
</dbReference>
<evidence type="ECO:0000313" key="6">
    <source>
        <dbReference type="EMBL" id="SCZ49420.1"/>
    </source>
</evidence>
<dbReference type="InterPro" id="IPR028989">
    <property type="entry name" value="RimP_N"/>
</dbReference>
<evidence type="ECO:0000259" key="4">
    <source>
        <dbReference type="Pfam" id="PF02576"/>
    </source>
</evidence>
<dbReference type="HAMAP" id="MF_01077">
    <property type="entry name" value="RimP"/>
    <property type="match status" value="1"/>
</dbReference>
<sequence length="148" mass="16618">MSQRLDELLEPSVAALGYELVGVEYRAQGLHSLLRIYIDSEDGITVDDCARVSRQISAVLDVEDPIRGQYTLEVSSPGADRPLFKAKDFERFAGSRVKVKLGIPVEGRRNFKGRLVGIRGTDVILESDDREWVFALQDVEKAQLVPEW</sequence>
<organism evidence="6 7">
    <name type="scientific">Thiohalomonas denitrificans</name>
    <dbReference type="NCBI Taxonomy" id="415747"/>
    <lineage>
        <taxon>Bacteria</taxon>
        <taxon>Pseudomonadati</taxon>
        <taxon>Pseudomonadota</taxon>
        <taxon>Gammaproteobacteria</taxon>
        <taxon>Thiohalomonadales</taxon>
        <taxon>Thiohalomonadaceae</taxon>
        <taxon>Thiohalomonas</taxon>
    </lineage>
</organism>
<dbReference type="NCBIfam" id="NF000929">
    <property type="entry name" value="PRK00092.2-1"/>
    <property type="match status" value="1"/>
</dbReference>
<dbReference type="Pfam" id="PF17384">
    <property type="entry name" value="DUF150_C"/>
    <property type="match status" value="1"/>
</dbReference>
<feature type="domain" description="Ribosome maturation factor RimP C-terminal" evidence="5">
    <location>
        <begin position="83"/>
        <end position="148"/>
    </location>
</feature>
<dbReference type="STRING" id="415747.SAMN03097708_00152"/>
<proteinExistence type="inferred from homology"/>
<dbReference type="Gene3D" id="2.30.30.180">
    <property type="entry name" value="Ribosome maturation factor RimP, C-terminal domain"/>
    <property type="match status" value="1"/>
</dbReference>
<evidence type="ECO:0000256" key="1">
    <source>
        <dbReference type="ARBA" id="ARBA00022490"/>
    </source>
</evidence>
<gene>
    <name evidence="3" type="primary">rimP</name>
    <name evidence="6" type="ORF">SAMN03097708_00152</name>
</gene>
<dbReference type="SUPFAM" id="SSF74942">
    <property type="entry name" value="YhbC-like, C-terminal domain"/>
    <property type="match status" value="1"/>
</dbReference>
<evidence type="ECO:0000256" key="3">
    <source>
        <dbReference type="HAMAP-Rule" id="MF_01077"/>
    </source>
</evidence>
<accession>A0A1G5PJY9</accession>
<dbReference type="AlphaFoldDB" id="A0A1G5PJY9"/>
<name>A0A1G5PJY9_9GAMM</name>
<dbReference type="CDD" id="cd01734">
    <property type="entry name" value="YlxS_C"/>
    <property type="match status" value="1"/>
</dbReference>